<dbReference type="STRING" id="1332080.ATN00_17915"/>
<gene>
    <name evidence="1" type="ORF">ATN00_17915</name>
</gene>
<evidence type="ECO:0000313" key="2">
    <source>
        <dbReference type="Proteomes" id="UP000056968"/>
    </source>
</evidence>
<evidence type="ECO:0000313" key="1">
    <source>
        <dbReference type="EMBL" id="ALR21887.1"/>
    </source>
</evidence>
<dbReference type="EMBL" id="CP013264">
    <property type="protein sequence ID" value="ALR21887.1"/>
    <property type="molecule type" value="Genomic_DNA"/>
</dbReference>
<dbReference type="KEGG" id="sbd:ATN00_17915"/>
<proteinExistence type="predicted"/>
<dbReference type="AlphaFoldDB" id="A0A0S3F2N3"/>
<accession>A0A0S3F2N3</accession>
<keyword evidence="2" id="KW-1185">Reference proteome</keyword>
<name>A0A0S3F2N3_9SPHN</name>
<protein>
    <submittedName>
        <fullName evidence="1">Uncharacterized protein</fullName>
    </submittedName>
</protein>
<sequence>MNDLKDVALAIPAVENDVLAFDPSKRIWKPSKPWLGDLPDPADNTFLNLQDVPDSYISHGLDFVRIKADGSGLEFVPINQVPNGGGSGQILQKFSTADGATTWSDLSAGIVGCVPVGGITATDVQLAISQLEAQKQGLLTTPAVQLPSLNSPWINYGGGYLGAQYYKTIEGIVVLEGLIQAPGGSSTSGVTLFTLLPGFRPSGTLMFGPWSGGGSCRIDITVDGDVIMQSGNTAFTSFSGISFLAA</sequence>
<dbReference type="Proteomes" id="UP000056968">
    <property type="component" value="Chromosome"/>
</dbReference>
<reference evidence="1 2" key="1">
    <citation type="submission" date="2015-11" db="EMBL/GenBank/DDBJ databases">
        <title>A Two-component Flavoprotein Monooxygenase System MeaXY Responsible for para-Hydroxylation of 2-Methyl-6-ethylaniline and 2,6-Diethylaniline in Sphingobium baderi DE-13.</title>
        <authorList>
            <person name="Cheng M."/>
            <person name="Meng Q."/>
            <person name="Yang Y."/>
            <person name="Chu C."/>
            <person name="Yan X."/>
            <person name="He J."/>
            <person name="Li S."/>
        </authorList>
    </citation>
    <scope>NUCLEOTIDE SEQUENCE [LARGE SCALE GENOMIC DNA]</scope>
    <source>
        <strain evidence="1 2">DE-13</strain>
    </source>
</reference>
<organism evidence="1 2">
    <name type="scientific">Sphingobium baderi</name>
    <dbReference type="NCBI Taxonomy" id="1332080"/>
    <lineage>
        <taxon>Bacteria</taxon>
        <taxon>Pseudomonadati</taxon>
        <taxon>Pseudomonadota</taxon>
        <taxon>Alphaproteobacteria</taxon>
        <taxon>Sphingomonadales</taxon>
        <taxon>Sphingomonadaceae</taxon>
        <taxon>Sphingobium</taxon>
    </lineage>
</organism>